<accession>A0ABP9VI86</accession>
<reference evidence="8 9" key="1">
    <citation type="submission" date="2024-02" db="EMBL/GenBank/DDBJ databases">
        <title>Deinococcus xinjiangensis NBRC 107630.</title>
        <authorList>
            <person name="Ichikawa N."/>
            <person name="Katano-Makiyama Y."/>
            <person name="Hidaka K."/>
        </authorList>
    </citation>
    <scope>NUCLEOTIDE SEQUENCE [LARGE SCALE GENOMIC DNA]</scope>
    <source>
        <strain evidence="8 9">NBRC 107630</strain>
    </source>
</reference>
<name>A0ABP9VI86_9DEIO</name>
<dbReference type="PANTHER" id="PTHR23511">
    <property type="entry name" value="SYNAPTIC VESICLE GLYCOPROTEIN 2"/>
    <property type="match status" value="1"/>
</dbReference>
<keyword evidence="5 6" id="KW-0472">Membrane</keyword>
<evidence type="ECO:0000256" key="6">
    <source>
        <dbReference type="SAM" id="Phobius"/>
    </source>
</evidence>
<protein>
    <submittedName>
        <fullName evidence="8">Niacin/nicotinamide transporter NaiP</fullName>
    </submittedName>
</protein>
<dbReference type="PANTHER" id="PTHR23511:SF34">
    <property type="entry name" value="SYNAPTIC VESICLE GLYCOPROTEIN 2"/>
    <property type="match status" value="1"/>
</dbReference>
<organism evidence="8 9">
    <name type="scientific">Deinococcus xinjiangensis</name>
    <dbReference type="NCBI Taxonomy" id="457454"/>
    <lineage>
        <taxon>Bacteria</taxon>
        <taxon>Thermotogati</taxon>
        <taxon>Deinococcota</taxon>
        <taxon>Deinococci</taxon>
        <taxon>Deinococcales</taxon>
        <taxon>Deinococcaceae</taxon>
        <taxon>Deinococcus</taxon>
    </lineage>
</organism>
<keyword evidence="4 6" id="KW-1133">Transmembrane helix</keyword>
<dbReference type="CDD" id="cd17316">
    <property type="entry name" value="MFS_SV2_like"/>
    <property type="match status" value="1"/>
</dbReference>
<gene>
    <name evidence="8" type="primary">naiP_2</name>
    <name evidence="8" type="ORF">Dxin01_04136</name>
</gene>
<proteinExistence type="predicted"/>
<dbReference type="PROSITE" id="PS50850">
    <property type="entry name" value="MFS"/>
    <property type="match status" value="1"/>
</dbReference>
<dbReference type="EMBL" id="BAABRN010000113">
    <property type="protein sequence ID" value="GAA5504366.1"/>
    <property type="molecule type" value="Genomic_DNA"/>
</dbReference>
<feature type="transmembrane region" description="Helical" evidence="6">
    <location>
        <begin position="154"/>
        <end position="176"/>
    </location>
</feature>
<feature type="transmembrane region" description="Helical" evidence="6">
    <location>
        <begin position="188"/>
        <end position="211"/>
    </location>
</feature>
<keyword evidence="3 6" id="KW-0812">Transmembrane</keyword>
<evidence type="ECO:0000256" key="1">
    <source>
        <dbReference type="ARBA" id="ARBA00004141"/>
    </source>
</evidence>
<dbReference type="InterPro" id="IPR020846">
    <property type="entry name" value="MFS_dom"/>
</dbReference>
<evidence type="ECO:0000256" key="2">
    <source>
        <dbReference type="ARBA" id="ARBA00022448"/>
    </source>
</evidence>
<dbReference type="Pfam" id="PF00083">
    <property type="entry name" value="Sugar_tr"/>
    <property type="match status" value="1"/>
</dbReference>
<dbReference type="SUPFAM" id="SSF103473">
    <property type="entry name" value="MFS general substrate transporter"/>
    <property type="match status" value="1"/>
</dbReference>
<evidence type="ECO:0000256" key="3">
    <source>
        <dbReference type="ARBA" id="ARBA00022692"/>
    </source>
</evidence>
<keyword evidence="9" id="KW-1185">Reference proteome</keyword>
<feature type="transmembrane region" description="Helical" evidence="6">
    <location>
        <begin position="129"/>
        <end position="148"/>
    </location>
</feature>
<dbReference type="PROSITE" id="PS00216">
    <property type="entry name" value="SUGAR_TRANSPORT_1"/>
    <property type="match status" value="1"/>
</dbReference>
<evidence type="ECO:0000256" key="4">
    <source>
        <dbReference type="ARBA" id="ARBA00022989"/>
    </source>
</evidence>
<feature type="transmembrane region" description="Helical" evidence="6">
    <location>
        <begin position="66"/>
        <end position="87"/>
    </location>
</feature>
<dbReference type="InterPro" id="IPR005829">
    <property type="entry name" value="Sugar_transporter_CS"/>
</dbReference>
<feature type="transmembrane region" description="Helical" evidence="6">
    <location>
        <begin position="99"/>
        <end position="122"/>
    </location>
</feature>
<feature type="domain" description="Major facilitator superfamily (MFS) profile" evidence="7">
    <location>
        <begin position="1"/>
        <end position="241"/>
    </location>
</feature>
<feature type="transmembrane region" description="Helical" evidence="6">
    <location>
        <begin position="217"/>
        <end position="236"/>
    </location>
</feature>
<dbReference type="Proteomes" id="UP001458946">
    <property type="component" value="Unassembled WGS sequence"/>
</dbReference>
<dbReference type="Gene3D" id="1.20.1250.20">
    <property type="entry name" value="MFS general substrate transporter like domains"/>
    <property type="match status" value="1"/>
</dbReference>
<evidence type="ECO:0000313" key="9">
    <source>
        <dbReference type="Proteomes" id="UP001458946"/>
    </source>
</evidence>
<keyword evidence="2" id="KW-0813">Transport</keyword>
<comment type="caution">
    <text evidence="8">The sequence shown here is derived from an EMBL/GenBank/DDBJ whole genome shotgun (WGS) entry which is preliminary data.</text>
</comment>
<dbReference type="InterPro" id="IPR036259">
    <property type="entry name" value="MFS_trans_sf"/>
</dbReference>
<dbReference type="InterPro" id="IPR005828">
    <property type="entry name" value="MFS_sugar_transport-like"/>
</dbReference>
<evidence type="ECO:0000313" key="8">
    <source>
        <dbReference type="EMBL" id="GAA5504366.1"/>
    </source>
</evidence>
<comment type="subcellular location">
    <subcellularLocation>
        <location evidence="1">Membrane</location>
        <topology evidence="1">Multi-pass membrane protein</topology>
    </subcellularLocation>
</comment>
<sequence length="258" mass="27630">MLARLGLPDSPRWLLAQGRVTQAKEAVARVARINRQAPPSRELLLPPTTTVRLGSLFQGLLRRRTLLLAVVWFGLSLGYYGIFSWLPSFLRAQGMDLGAVYRTTMLLALAQLPGYALAAWLVERVGRRPTVVGFLGVGAVAAFLFLLAHTPEMVLAASMLLSAALLGAWGSLYAYTPELFPTPVRTSGMGFVSGVARLASVLSPSVGAMLLTGQLHTALSLFAACFAVAAACAWAIGIETRGKPLPETLEDPRLERAT</sequence>
<evidence type="ECO:0000259" key="7">
    <source>
        <dbReference type="PROSITE" id="PS50850"/>
    </source>
</evidence>
<evidence type="ECO:0000256" key="5">
    <source>
        <dbReference type="ARBA" id="ARBA00023136"/>
    </source>
</evidence>